<dbReference type="SMART" id="SM00385">
    <property type="entry name" value="CYCLIN"/>
    <property type="match status" value="2"/>
</dbReference>
<dbReference type="SUPFAM" id="SSF47954">
    <property type="entry name" value="Cyclin-like"/>
    <property type="match status" value="2"/>
</dbReference>
<proteinExistence type="inferred from homology"/>
<dbReference type="GeneID" id="108561011"/>
<comment type="similarity">
    <text evidence="4">Belongs to the cyclin family.</text>
</comment>
<organism evidence="7 8">
    <name type="scientific">Nicrophorus vespilloides</name>
    <name type="common">Boreal carrion beetle</name>
    <dbReference type="NCBI Taxonomy" id="110193"/>
    <lineage>
        <taxon>Eukaryota</taxon>
        <taxon>Metazoa</taxon>
        <taxon>Ecdysozoa</taxon>
        <taxon>Arthropoda</taxon>
        <taxon>Hexapoda</taxon>
        <taxon>Insecta</taxon>
        <taxon>Pterygota</taxon>
        <taxon>Neoptera</taxon>
        <taxon>Endopterygota</taxon>
        <taxon>Coleoptera</taxon>
        <taxon>Polyphaga</taxon>
        <taxon>Staphyliniformia</taxon>
        <taxon>Silphidae</taxon>
        <taxon>Nicrophorinae</taxon>
        <taxon>Nicrophorus</taxon>
    </lineage>
</organism>
<feature type="domain" description="Cyclin C-terminal" evidence="6">
    <location>
        <begin position="278"/>
        <end position="398"/>
    </location>
</feature>
<evidence type="ECO:0000313" key="7">
    <source>
        <dbReference type="Proteomes" id="UP000695000"/>
    </source>
</evidence>
<dbReference type="PIRSF" id="PIRSF001771">
    <property type="entry name" value="Cyclin_A_B_D_E"/>
    <property type="match status" value="1"/>
</dbReference>
<sequence length="415" mass="47128">MEARSRKIMTNINRENVSTRPGKPTVRPAVPSRRPVLGELGNQLSLQSNHNVALKKPIIQSNPLKSVQEIKVVKTNKPAILSREKEQFRTVVNPSKGVILKRQESNLLPIIKEINICKVEQSYSAKQLGVIDVDESQDDPMLVAEYIKDIMKYLMDLEIKYSIQNGFLNDDHKSTPKMRSVLINWMSEVHLNFKFLSETFHLSVATVDRYLQANKNIGRETLQLVGTSAMLVAGKYEENELPDISDFVYICDDSFSKKQILFMEGDILKRLEFSFGRPLSLHFLRRFNKIAKANTPHHTLGKYLLELALLEYGICHIKPSLQAAAACCLSISVLNELEPIQVWTKTLIHYSTYNYTDIKDTMAEFSAALVRAETSKFQAIRKKYASSQLSKMSLNCKLKGALVQRLASHAKILKT</sequence>
<keyword evidence="2 4" id="KW-0195">Cyclin</keyword>
<dbReference type="Pfam" id="PF02984">
    <property type="entry name" value="Cyclin_C"/>
    <property type="match status" value="1"/>
</dbReference>
<dbReference type="InterPro" id="IPR036915">
    <property type="entry name" value="Cyclin-like_sf"/>
</dbReference>
<dbReference type="Pfam" id="PF00134">
    <property type="entry name" value="Cyclin_N"/>
    <property type="match status" value="1"/>
</dbReference>
<dbReference type="InterPro" id="IPR039361">
    <property type="entry name" value="Cyclin"/>
</dbReference>
<dbReference type="Gene3D" id="1.10.472.10">
    <property type="entry name" value="Cyclin-like"/>
    <property type="match status" value="2"/>
</dbReference>
<dbReference type="RefSeq" id="XP_017774260.1">
    <property type="nucleotide sequence ID" value="XM_017918771.1"/>
</dbReference>
<keyword evidence="7" id="KW-1185">Reference proteome</keyword>
<evidence type="ECO:0000256" key="2">
    <source>
        <dbReference type="ARBA" id="ARBA00023127"/>
    </source>
</evidence>
<dbReference type="CDD" id="cd20507">
    <property type="entry name" value="CYCLIN_CCNB1-like_rpt1"/>
    <property type="match status" value="1"/>
</dbReference>
<dbReference type="PANTHER" id="PTHR10177">
    <property type="entry name" value="CYCLINS"/>
    <property type="match status" value="1"/>
</dbReference>
<evidence type="ECO:0000256" key="4">
    <source>
        <dbReference type="RuleBase" id="RU000383"/>
    </source>
</evidence>
<feature type="domain" description="Cyclin-like" evidence="5">
    <location>
        <begin position="282"/>
        <end position="367"/>
    </location>
</feature>
<evidence type="ECO:0000259" key="6">
    <source>
        <dbReference type="SMART" id="SM01332"/>
    </source>
</evidence>
<dbReference type="Proteomes" id="UP000695000">
    <property type="component" value="Unplaced"/>
</dbReference>
<dbReference type="InterPro" id="IPR046965">
    <property type="entry name" value="Cyclin_A/B-like"/>
</dbReference>
<evidence type="ECO:0000259" key="5">
    <source>
        <dbReference type="SMART" id="SM00385"/>
    </source>
</evidence>
<evidence type="ECO:0000313" key="8">
    <source>
        <dbReference type="RefSeq" id="XP_017774260.1"/>
    </source>
</evidence>
<evidence type="ECO:0000256" key="3">
    <source>
        <dbReference type="ARBA" id="ARBA00023306"/>
    </source>
</evidence>
<gene>
    <name evidence="8" type="primary">LOC108561011</name>
</gene>
<protein>
    <submittedName>
        <fullName evidence="8">G2/mitotic-specific cyclin-B-like</fullName>
    </submittedName>
</protein>
<dbReference type="InterPro" id="IPR013763">
    <property type="entry name" value="Cyclin-like_dom"/>
</dbReference>
<evidence type="ECO:0000256" key="1">
    <source>
        <dbReference type="ARBA" id="ARBA00022618"/>
    </source>
</evidence>
<feature type="domain" description="Cyclin-like" evidence="5">
    <location>
        <begin position="184"/>
        <end position="269"/>
    </location>
</feature>
<dbReference type="InterPro" id="IPR006671">
    <property type="entry name" value="Cyclin_N"/>
</dbReference>
<dbReference type="InterPro" id="IPR004367">
    <property type="entry name" value="Cyclin_C-dom"/>
</dbReference>
<dbReference type="SMART" id="SM01332">
    <property type="entry name" value="Cyclin_C"/>
    <property type="match status" value="1"/>
</dbReference>
<name>A0ABM1MI60_NICVS</name>
<accession>A0ABM1MI60</accession>
<reference evidence="8" key="1">
    <citation type="submission" date="2025-08" db="UniProtKB">
        <authorList>
            <consortium name="RefSeq"/>
        </authorList>
    </citation>
    <scope>IDENTIFICATION</scope>
    <source>
        <tissue evidence="8">Whole Larva</tissue>
    </source>
</reference>
<keyword evidence="3" id="KW-0131">Cell cycle</keyword>
<keyword evidence="1" id="KW-0132">Cell division</keyword>